<dbReference type="InterPro" id="IPR032531">
    <property type="entry name" value="DUF4956"/>
</dbReference>
<protein>
    <recommendedName>
        <fullName evidence="3">DUF4956 domain-containing protein</fullName>
    </recommendedName>
</protein>
<proteinExistence type="predicted"/>
<dbReference type="Pfam" id="PF16316">
    <property type="entry name" value="DUF4956"/>
    <property type="match status" value="1"/>
</dbReference>
<dbReference type="EMBL" id="UINC01017542">
    <property type="protein sequence ID" value="SVA72847.1"/>
    <property type="molecule type" value="Genomic_DNA"/>
</dbReference>
<accession>A0A381Y8U9</accession>
<reference evidence="2" key="1">
    <citation type="submission" date="2018-05" db="EMBL/GenBank/DDBJ databases">
        <authorList>
            <person name="Lanie J.A."/>
            <person name="Ng W.-L."/>
            <person name="Kazmierczak K.M."/>
            <person name="Andrzejewski T.M."/>
            <person name="Davidsen T.M."/>
            <person name="Wayne K.J."/>
            <person name="Tettelin H."/>
            <person name="Glass J.I."/>
            <person name="Rusch D."/>
            <person name="Podicherti R."/>
            <person name="Tsui H.-C.T."/>
            <person name="Winkler M.E."/>
        </authorList>
    </citation>
    <scope>NUCLEOTIDE SEQUENCE</scope>
</reference>
<evidence type="ECO:0008006" key="3">
    <source>
        <dbReference type="Google" id="ProtNLM"/>
    </source>
</evidence>
<feature type="transmembrane region" description="Helical" evidence="1">
    <location>
        <begin position="97"/>
        <end position="112"/>
    </location>
</feature>
<feature type="transmembrane region" description="Helical" evidence="1">
    <location>
        <begin position="118"/>
        <end position="135"/>
    </location>
</feature>
<keyword evidence="1" id="KW-0812">Transmembrane</keyword>
<dbReference type="AlphaFoldDB" id="A0A381Y8U9"/>
<feature type="transmembrane region" description="Helical" evidence="1">
    <location>
        <begin position="53"/>
        <end position="85"/>
    </location>
</feature>
<name>A0A381Y8U9_9ZZZZ</name>
<sequence length="231" mass="25629">MEKLNIDMINDINISLLDVLIAILVASLCAWIVKNVYVKYGMSLNNRSNFSNVFIPLAITTSIVITVVKFSLALSLGLVGALSIVRFRVAIKEPEELVYLFVIIAIGLAAGANQAKIAIIFTVFVTIALAINRFVSKKERVMSSTDIITIEADKTTFDTWRKKFEQDSKTWIQRLILKEISNSGSEKIRAVYTFDLIPGSNLSKDKIYDLVTGSNSADLQISIYSDVVVPE</sequence>
<evidence type="ECO:0000313" key="2">
    <source>
        <dbReference type="EMBL" id="SVA72847.1"/>
    </source>
</evidence>
<gene>
    <name evidence="2" type="ORF">METZ01_LOCUS125701</name>
</gene>
<keyword evidence="1" id="KW-0472">Membrane</keyword>
<feature type="transmembrane region" description="Helical" evidence="1">
    <location>
        <begin position="12"/>
        <end position="33"/>
    </location>
</feature>
<organism evidence="2">
    <name type="scientific">marine metagenome</name>
    <dbReference type="NCBI Taxonomy" id="408172"/>
    <lineage>
        <taxon>unclassified sequences</taxon>
        <taxon>metagenomes</taxon>
        <taxon>ecological metagenomes</taxon>
    </lineage>
</organism>
<evidence type="ECO:0000256" key="1">
    <source>
        <dbReference type="SAM" id="Phobius"/>
    </source>
</evidence>
<keyword evidence="1" id="KW-1133">Transmembrane helix</keyword>